<dbReference type="InterPro" id="IPR001587">
    <property type="entry name" value="RNase_J_CS"/>
</dbReference>
<evidence type="ECO:0000259" key="3">
    <source>
        <dbReference type="Pfam" id="PF22505"/>
    </source>
</evidence>
<dbReference type="GO" id="GO:0004527">
    <property type="term" value="F:exonuclease activity"/>
    <property type="evidence" value="ECO:0007669"/>
    <property type="project" value="UniProtKB-KW"/>
</dbReference>
<dbReference type="InterPro" id="IPR041636">
    <property type="entry name" value="RNase_J_C"/>
</dbReference>
<dbReference type="Gene3D" id="3.60.15.10">
    <property type="entry name" value="Ribonuclease Z/Hydroxyacylglutathione hydrolase-like"/>
    <property type="match status" value="2"/>
</dbReference>
<evidence type="ECO:0000259" key="1">
    <source>
        <dbReference type="Pfam" id="PF07521"/>
    </source>
</evidence>
<evidence type="ECO:0000313" key="4">
    <source>
        <dbReference type="EMBL" id="CAA9540558.1"/>
    </source>
</evidence>
<feature type="domain" description="Ribonuclease J beta-CASP" evidence="3">
    <location>
        <begin position="121"/>
        <end position="245"/>
    </location>
</feature>
<gene>
    <name evidence="4" type="ORF">AVDCRST_MAG73-1883</name>
</gene>
<feature type="domain" description="Zn-dependent metallo-hydrolase RNA specificity" evidence="1">
    <location>
        <begin position="262"/>
        <end position="307"/>
    </location>
</feature>
<protein>
    <submittedName>
        <fullName evidence="4">Ribonuclease J (Endonuclease and 5' exonuclease)</fullName>
    </submittedName>
</protein>
<dbReference type="Pfam" id="PF22505">
    <property type="entry name" value="RNase_J_b_CASP"/>
    <property type="match status" value="1"/>
</dbReference>
<dbReference type="InterPro" id="IPR011108">
    <property type="entry name" value="RMMBL"/>
</dbReference>
<dbReference type="InterPro" id="IPR055132">
    <property type="entry name" value="RNase_J_b_CASP"/>
</dbReference>
<name>A0A6J4U498_9BACT</name>
<evidence type="ECO:0000259" key="2">
    <source>
        <dbReference type="Pfam" id="PF17770"/>
    </source>
</evidence>
<organism evidence="4">
    <name type="scientific">uncultured Thermomicrobiales bacterium</name>
    <dbReference type="NCBI Taxonomy" id="1645740"/>
    <lineage>
        <taxon>Bacteria</taxon>
        <taxon>Pseudomonadati</taxon>
        <taxon>Thermomicrobiota</taxon>
        <taxon>Thermomicrobia</taxon>
        <taxon>Thermomicrobiales</taxon>
        <taxon>environmental samples</taxon>
    </lineage>
</organism>
<dbReference type="Pfam" id="PF07521">
    <property type="entry name" value="RMMBL"/>
    <property type="match status" value="1"/>
</dbReference>
<dbReference type="AlphaFoldDB" id="A0A6J4U498"/>
<dbReference type="Gene3D" id="3.10.20.580">
    <property type="match status" value="1"/>
</dbReference>
<keyword evidence="4" id="KW-0255">Endonuclease</keyword>
<dbReference type="Pfam" id="PF17770">
    <property type="entry name" value="RNase_J_C"/>
    <property type="match status" value="1"/>
</dbReference>
<feature type="non-terminal residue" evidence="4">
    <location>
        <position position="1"/>
    </location>
</feature>
<accession>A0A6J4U498</accession>
<dbReference type="GO" id="GO:0004519">
    <property type="term" value="F:endonuclease activity"/>
    <property type="evidence" value="ECO:0007669"/>
    <property type="project" value="UniProtKB-KW"/>
</dbReference>
<keyword evidence="4" id="KW-0378">Hydrolase</keyword>
<dbReference type="InterPro" id="IPR036866">
    <property type="entry name" value="RibonucZ/Hydroxyglut_hydro"/>
</dbReference>
<dbReference type="EMBL" id="CADCWE010000117">
    <property type="protein sequence ID" value="CAA9540558.1"/>
    <property type="molecule type" value="Genomic_DNA"/>
</dbReference>
<dbReference type="SUPFAM" id="SSF56281">
    <property type="entry name" value="Metallo-hydrolase/oxidoreductase"/>
    <property type="match status" value="1"/>
</dbReference>
<keyword evidence="4" id="KW-0269">Exonuclease</keyword>
<dbReference type="PROSITE" id="PS01292">
    <property type="entry name" value="UPF0036"/>
    <property type="match status" value="1"/>
</dbReference>
<reference evidence="4" key="1">
    <citation type="submission" date="2020-02" db="EMBL/GenBank/DDBJ databases">
        <authorList>
            <person name="Meier V. D."/>
        </authorList>
    </citation>
    <scope>NUCLEOTIDE SEQUENCE</scope>
    <source>
        <strain evidence="4">AVDCRST_MAG73</strain>
    </source>
</reference>
<feature type="domain" description="Ribonuclease J C-terminal" evidence="2">
    <location>
        <begin position="353"/>
        <end position="450"/>
    </location>
</feature>
<keyword evidence="4" id="KW-0540">Nuclease</keyword>
<dbReference type="PANTHER" id="PTHR43694:SF1">
    <property type="entry name" value="RIBONUCLEASE J"/>
    <property type="match status" value="1"/>
</dbReference>
<dbReference type="PANTHER" id="PTHR43694">
    <property type="entry name" value="RIBONUCLEASE J"/>
    <property type="match status" value="1"/>
</dbReference>
<proteinExistence type="predicted"/>
<sequence length="451" mass="49060">EGKLNEARMDKLVTLHPVQPRDKVRFGQLEVEFIHVTHSIPDTNAVAVHSPVGTIVDTADFKFDPTPVMGKPTDEQSLRRLGERGVLALFSDTVRVETAGSTPSERVVLETMDATIKEARGMVIIATFASNISRIHMALAAAQKYGRKVAVAGRSMEQNARVAVDLGYLDPPEGLLLPLDEVLKLPKDKRVLVITGSQGEAAAALARIAAAEHPKIRVGKGDVALLSATPIPGNEETVTRTIDNLFRRGAHVVYSALDRGVHVSGHAGRDELRKMLDLLHPRYAVPIHGEFRHMVLYRDLCAEAGIPGERVLLPEIGGVLEFGPDSAAQRGRVPAGNILVDRLGDRAGGHVQLRTRDHLADDGVVVVTIVVDRESGALIAGPDLIARGLRPELQNGALNEAEADLRRQLERRSNGQPQYGHLVQRTKETVGKALYRRSKSRPLILPVVTEM</sequence>